<gene>
    <name evidence="1" type="ORF">DPMN_093446</name>
</gene>
<dbReference type="Gene3D" id="3.30.70.270">
    <property type="match status" value="1"/>
</dbReference>
<protein>
    <submittedName>
        <fullName evidence="1">Uncharacterized protein</fullName>
    </submittedName>
</protein>
<keyword evidence="2" id="KW-1185">Reference proteome</keyword>
<dbReference type="EMBL" id="JAIWYP010000003">
    <property type="protein sequence ID" value="KAH3850970.1"/>
    <property type="molecule type" value="Genomic_DNA"/>
</dbReference>
<accession>A0A9D4L2Y5</accession>
<comment type="caution">
    <text evidence="1">The sequence shown here is derived from an EMBL/GenBank/DDBJ whole genome shotgun (WGS) entry which is preliminary data.</text>
</comment>
<dbReference type="InterPro" id="IPR043502">
    <property type="entry name" value="DNA/RNA_pol_sf"/>
</dbReference>
<dbReference type="InterPro" id="IPR043128">
    <property type="entry name" value="Rev_trsase/Diguanyl_cyclase"/>
</dbReference>
<dbReference type="SUPFAM" id="SSF56672">
    <property type="entry name" value="DNA/RNA polymerases"/>
    <property type="match status" value="1"/>
</dbReference>
<dbReference type="InterPro" id="IPR053134">
    <property type="entry name" value="RNA-dir_DNA_polymerase"/>
</dbReference>
<organism evidence="1 2">
    <name type="scientific">Dreissena polymorpha</name>
    <name type="common">Zebra mussel</name>
    <name type="synonym">Mytilus polymorpha</name>
    <dbReference type="NCBI Taxonomy" id="45954"/>
    <lineage>
        <taxon>Eukaryota</taxon>
        <taxon>Metazoa</taxon>
        <taxon>Spiralia</taxon>
        <taxon>Lophotrochozoa</taxon>
        <taxon>Mollusca</taxon>
        <taxon>Bivalvia</taxon>
        <taxon>Autobranchia</taxon>
        <taxon>Heteroconchia</taxon>
        <taxon>Euheterodonta</taxon>
        <taxon>Imparidentia</taxon>
        <taxon>Neoheterodontei</taxon>
        <taxon>Myida</taxon>
        <taxon>Dreissenoidea</taxon>
        <taxon>Dreissenidae</taxon>
        <taxon>Dreissena</taxon>
    </lineage>
</organism>
<dbReference type="PANTHER" id="PTHR24559:SF444">
    <property type="entry name" value="REVERSE TRANSCRIPTASE DOMAIN-CONTAINING PROTEIN"/>
    <property type="match status" value="1"/>
</dbReference>
<evidence type="ECO:0000313" key="2">
    <source>
        <dbReference type="Proteomes" id="UP000828390"/>
    </source>
</evidence>
<name>A0A9D4L2Y5_DREPO</name>
<reference evidence="1" key="2">
    <citation type="submission" date="2020-11" db="EMBL/GenBank/DDBJ databases">
        <authorList>
            <person name="McCartney M.A."/>
            <person name="Auch B."/>
            <person name="Kono T."/>
            <person name="Mallez S."/>
            <person name="Becker A."/>
            <person name="Gohl D.M."/>
            <person name="Silverstein K.A.T."/>
            <person name="Koren S."/>
            <person name="Bechman K.B."/>
            <person name="Herman A."/>
            <person name="Abrahante J.E."/>
            <person name="Garbe J."/>
        </authorList>
    </citation>
    <scope>NUCLEOTIDE SEQUENCE</scope>
    <source>
        <strain evidence="1">Duluth1</strain>
        <tissue evidence="1">Whole animal</tissue>
    </source>
</reference>
<reference evidence="1" key="1">
    <citation type="journal article" date="2019" name="bioRxiv">
        <title>The Genome of the Zebra Mussel, Dreissena polymorpha: A Resource for Invasive Species Research.</title>
        <authorList>
            <person name="McCartney M.A."/>
            <person name="Auch B."/>
            <person name="Kono T."/>
            <person name="Mallez S."/>
            <person name="Zhang Y."/>
            <person name="Obille A."/>
            <person name="Becker A."/>
            <person name="Abrahante J.E."/>
            <person name="Garbe J."/>
            <person name="Badalamenti J.P."/>
            <person name="Herman A."/>
            <person name="Mangelson H."/>
            <person name="Liachko I."/>
            <person name="Sullivan S."/>
            <person name="Sone E.D."/>
            <person name="Koren S."/>
            <person name="Silverstein K.A.T."/>
            <person name="Beckman K.B."/>
            <person name="Gohl D.M."/>
        </authorList>
    </citation>
    <scope>NUCLEOTIDE SEQUENCE</scope>
    <source>
        <strain evidence="1">Duluth1</strain>
        <tissue evidence="1">Whole animal</tissue>
    </source>
</reference>
<dbReference type="PANTHER" id="PTHR24559">
    <property type="entry name" value="TRANSPOSON TY3-I GAG-POL POLYPROTEIN"/>
    <property type="match status" value="1"/>
</dbReference>
<dbReference type="Gene3D" id="3.10.10.10">
    <property type="entry name" value="HIV Type 1 Reverse Transcriptase, subunit A, domain 1"/>
    <property type="match status" value="1"/>
</dbReference>
<dbReference type="Proteomes" id="UP000828390">
    <property type="component" value="Unassembled WGS sequence"/>
</dbReference>
<evidence type="ECO:0000313" key="1">
    <source>
        <dbReference type="EMBL" id="KAH3850970.1"/>
    </source>
</evidence>
<proteinExistence type="predicted"/>
<sequence>MRRTPACFAGEEEQHMKNMKKKLDANSAYCQVRIKEEDRPKTAFVTKNCLFEHVKMGFGLCNAPCDVSLCSQYRNSGLELEKRSGIP</sequence>
<dbReference type="AlphaFoldDB" id="A0A9D4L2Y5"/>